<dbReference type="PANTHER" id="PTHR34315:SF1">
    <property type="entry name" value="INTRADIOL RING-CLEAVAGE DIOXYGENASES DOMAIN-CONTAINING PROTEIN-RELATED"/>
    <property type="match status" value="1"/>
</dbReference>
<evidence type="ECO:0000259" key="3">
    <source>
        <dbReference type="Pfam" id="PF00775"/>
    </source>
</evidence>
<evidence type="ECO:0000256" key="2">
    <source>
        <dbReference type="SAM" id="SignalP"/>
    </source>
</evidence>
<dbReference type="SUPFAM" id="SSF49482">
    <property type="entry name" value="Aromatic compound dioxygenase"/>
    <property type="match status" value="1"/>
</dbReference>
<dbReference type="InterPro" id="IPR000627">
    <property type="entry name" value="Intradiol_dOase_C"/>
</dbReference>
<dbReference type="GO" id="GO:0008199">
    <property type="term" value="F:ferric iron binding"/>
    <property type="evidence" value="ECO:0007669"/>
    <property type="project" value="InterPro"/>
</dbReference>
<proteinExistence type="predicted"/>
<dbReference type="GO" id="GO:0016702">
    <property type="term" value="F:oxidoreductase activity, acting on single donors with incorporation of molecular oxygen, incorporation of two atoms of oxygen"/>
    <property type="evidence" value="ECO:0007669"/>
    <property type="project" value="InterPro"/>
</dbReference>
<dbReference type="OrthoDB" id="121380at2759"/>
<sequence>MVNVRNLAASLAFSSLLGAAVAHPGDTQEEVRRELAAHKAAFPVARRAVNACAASPNMAALKARSVARRAAAAEKLRQKRGLTEDSVKSKRDQAGFNKWAAVNHDASSLGYDLDTPLETIFDSNSSCALVPETTIGPYWVSGELIRTDITDGQDGVPVHLDLQFIDLNDCAPIPANTLIDIWACNATGVYSGVSATGQGGLNTTHGRGIQQTDSDGVVEFDTVFPGHYTGRTPHIHLMSTAGATLYPNNTYVADSGVPSHIGQLFFDQSLITDVEKLAPYSTNRQSLTLNSQDGIGIGQATVDYDPFVDYVRLGSSLNDGLLAFITVFVDTTADRSSNRQAAAHYLAGGGVSNGNGGGGGGPGGPGGPPGGA</sequence>
<evidence type="ECO:0000313" key="4">
    <source>
        <dbReference type="EMBL" id="GAP83651.1"/>
    </source>
</evidence>
<feature type="compositionally biased region" description="Gly residues" evidence="1">
    <location>
        <begin position="351"/>
        <end position="364"/>
    </location>
</feature>
<dbReference type="EMBL" id="DF977450">
    <property type="protein sequence ID" value="GAP83651.1"/>
    <property type="molecule type" value="Genomic_DNA"/>
</dbReference>
<dbReference type="STRING" id="77044.A0A1S7UKS8"/>
<feature type="chain" id="PRO_5012074419" evidence="2">
    <location>
        <begin position="23"/>
        <end position="372"/>
    </location>
</feature>
<feature type="signal peptide" evidence="2">
    <location>
        <begin position="1"/>
        <end position="22"/>
    </location>
</feature>
<dbReference type="Proteomes" id="UP000054516">
    <property type="component" value="Unassembled WGS sequence"/>
</dbReference>
<dbReference type="InterPro" id="IPR015889">
    <property type="entry name" value="Intradiol_dOase_core"/>
</dbReference>
<evidence type="ECO:0000313" key="5">
    <source>
        <dbReference type="Proteomes" id="UP000054516"/>
    </source>
</evidence>
<dbReference type="AlphaFoldDB" id="A0A1S7UKS8"/>
<accession>A0A1S7UKS8</accession>
<gene>
    <name evidence="4" type="ORF">SAMD00023353_0500350</name>
</gene>
<protein>
    <submittedName>
        <fullName evidence="4">Putative gpi anchored protein</fullName>
    </submittedName>
</protein>
<feature type="region of interest" description="Disordered" evidence="1">
    <location>
        <begin position="351"/>
        <end position="372"/>
    </location>
</feature>
<evidence type="ECO:0000256" key="1">
    <source>
        <dbReference type="SAM" id="MobiDB-lite"/>
    </source>
</evidence>
<dbReference type="OMA" id="LIDIWAC"/>
<keyword evidence="5" id="KW-1185">Reference proteome</keyword>
<organism evidence="4">
    <name type="scientific">Rosellinia necatrix</name>
    <name type="common">White root-rot fungus</name>
    <dbReference type="NCBI Taxonomy" id="77044"/>
    <lineage>
        <taxon>Eukaryota</taxon>
        <taxon>Fungi</taxon>
        <taxon>Dikarya</taxon>
        <taxon>Ascomycota</taxon>
        <taxon>Pezizomycotina</taxon>
        <taxon>Sordariomycetes</taxon>
        <taxon>Xylariomycetidae</taxon>
        <taxon>Xylariales</taxon>
        <taxon>Xylariaceae</taxon>
        <taxon>Rosellinia</taxon>
    </lineage>
</organism>
<dbReference type="CDD" id="cd03457">
    <property type="entry name" value="intradiol_dioxygenase_like"/>
    <property type="match status" value="1"/>
</dbReference>
<dbReference type="Gene3D" id="2.60.130.10">
    <property type="entry name" value="Aromatic compound dioxygenase"/>
    <property type="match status" value="1"/>
</dbReference>
<reference evidence="4" key="1">
    <citation type="submission" date="2016-03" db="EMBL/GenBank/DDBJ databases">
        <title>Draft genome sequence of Rosellinia necatrix.</title>
        <authorList>
            <person name="Kanematsu S."/>
        </authorList>
    </citation>
    <scope>NUCLEOTIDE SEQUENCE [LARGE SCALE GENOMIC DNA]</scope>
    <source>
        <strain evidence="4">W97</strain>
    </source>
</reference>
<keyword evidence="2" id="KW-0732">Signal</keyword>
<name>A0A1S7UKS8_ROSNE</name>
<dbReference type="PANTHER" id="PTHR34315">
    <property type="match status" value="1"/>
</dbReference>
<feature type="domain" description="Intradiol ring-cleavage dioxygenases" evidence="3">
    <location>
        <begin position="151"/>
        <end position="241"/>
    </location>
</feature>
<dbReference type="Pfam" id="PF00775">
    <property type="entry name" value="Dioxygenase_C"/>
    <property type="match status" value="1"/>
</dbReference>